<protein>
    <submittedName>
        <fullName evidence="2">Uncharacterized protein</fullName>
    </submittedName>
</protein>
<dbReference type="Proteomes" id="UP001589789">
    <property type="component" value="Unassembled WGS sequence"/>
</dbReference>
<proteinExistence type="predicted"/>
<comment type="caution">
    <text evidence="2">The sequence shown here is derived from an EMBL/GenBank/DDBJ whole genome shotgun (WGS) entry which is preliminary data.</text>
</comment>
<dbReference type="RefSeq" id="WP_377048300.1">
    <property type="nucleotide sequence ID" value="NZ_JBHLVZ010000002.1"/>
</dbReference>
<reference evidence="2 3" key="1">
    <citation type="submission" date="2024-09" db="EMBL/GenBank/DDBJ databases">
        <authorList>
            <person name="Sun Q."/>
            <person name="Mori K."/>
        </authorList>
    </citation>
    <scope>NUCLEOTIDE SEQUENCE [LARGE SCALE GENOMIC DNA]</scope>
    <source>
        <strain evidence="2 3">CCM 7468</strain>
    </source>
</reference>
<dbReference type="EMBL" id="JBHLVZ010000002">
    <property type="protein sequence ID" value="MFC0384263.1"/>
    <property type="molecule type" value="Genomic_DNA"/>
</dbReference>
<evidence type="ECO:0000313" key="3">
    <source>
        <dbReference type="Proteomes" id="UP001589789"/>
    </source>
</evidence>
<feature type="region of interest" description="Disordered" evidence="1">
    <location>
        <begin position="45"/>
        <end position="72"/>
    </location>
</feature>
<evidence type="ECO:0000256" key="1">
    <source>
        <dbReference type="SAM" id="MobiDB-lite"/>
    </source>
</evidence>
<organism evidence="2 3">
    <name type="scientific">Muricoccus vinaceus</name>
    <dbReference type="NCBI Taxonomy" id="424704"/>
    <lineage>
        <taxon>Bacteria</taxon>
        <taxon>Pseudomonadati</taxon>
        <taxon>Pseudomonadota</taxon>
        <taxon>Alphaproteobacteria</taxon>
        <taxon>Acetobacterales</taxon>
        <taxon>Roseomonadaceae</taxon>
        <taxon>Muricoccus</taxon>
    </lineage>
</organism>
<gene>
    <name evidence="2" type="ORF">ACFFIC_01715</name>
</gene>
<name>A0ABV6IKX6_9PROT</name>
<keyword evidence="3" id="KW-1185">Reference proteome</keyword>
<evidence type="ECO:0000313" key="2">
    <source>
        <dbReference type="EMBL" id="MFC0384263.1"/>
    </source>
</evidence>
<feature type="compositionally biased region" description="Gly residues" evidence="1">
    <location>
        <begin position="62"/>
        <end position="72"/>
    </location>
</feature>
<sequence length="72" mass="7731">MTSKWDDRLEQAARTRGTVTITCTEGEKDDIAAAAARIGERHRLHPQIDRAPASGMRVGFRPAGGEGEGPLS</sequence>
<accession>A0ABV6IKX6</accession>